<accession>A0A8X6ICH7</accession>
<sequence length="48" mass="5345">GRGVSARRHHNQGGLGDLFGNVADGVNDILGGRRYGPGNYHHYRRHNY</sequence>
<name>A0A8X6ICH7_NEPPI</name>
<evidence type="ECO:0000313" key="1">
    <source>
        <dbReference type="EMBL" id="GFS39380.1"/>
    </source>
</evidence>
<protein>
    <submittedName>
        <fullName evidence="1">Uncharacterized protein</fullName>
    </submittedName>
</protein>
<evidence type="ECO:0000313" key="2">
    <source>
        <dbReference type="EMBL" id="GFT09571.1"/>
    </source>
</evidence>
<gene>
    <name evidence="2" type="ORF">NPIL_466811</name>
    <name evidence="1" type="ORF">NPIL_572171</name>
</gene>
<dbReference type="EMBL" id="BMAW01089351">
    <property type="protein sequence ID" value="GFS39380.1"/>
    <property type="molecule type" value="Genomic_DNA"/>
</dbReference>
<comment type="caution">
    <text evidence="1">The sequence shown here is derived from an EMBL/GenBank/DDBJ whole genome shotgun (WGS) entry which is preliminary data.</text>
</comment>
<keyword evidence="3" id="KW-1185">Reference proteome</keyword>
<organism evidence="1 3">
    <name type="scientific">Nephila pilipes</name>
    <name type="common">Giant wood spider</name>
    <name type="synonym">Nephila maculata</name>
    <dbReference type="NCBI Taxonomy" id="299642"/>
    <lineage>
        <taxon>Eukaryota</taxon>
        <taxon>Metazoa</taxon>
        <taxon>Ecdysozoa</taxon>
        <taxon>Arthropoda</taxon>
        <taxon>Chelicerata</taxon>
        <taxon>Arachnida</taxon>
        <taxon>Araneae</taxon>
        <taxon>Araneomorphae</taxon>
        <taxon>Entelegynae</taxon>
        <taxon>Araneoidea</taxon>
        <taxon>Nephilidae</taxon>
        <taxon>Nephila</taxon>
    </lineage>
</organism>
<dbReference type="AlphaFoldDB" id="A0A8X6ICH7"/>
<reference evidence="1" key="1">
    <citation type="submission" date="2020-08" db="EMBL/GenBank/DDBJ databases">
        <title>Multicomponent nature underlies the extraordinary mechanical properties of spider dragline silk.</title>
        <authorList>
            <person name="Kono N."/>
            <person name="Nakamura H."/>
            <person name="Mori M."/>
            <person name="Yoshida Y."/>
            <person name="Ohtoshi R."/>
            <person name="Malay A.D."/>
            <person name="Moran D.A.P."/>
            <person name="Tomita M."/>
            <person name="Numata K."/>
            <person name="Arakawa K."/>
        </authorList>
    </citation>
    <scope>NUCLEOTIDE SEQUENCE</scope>
</reference>
<feature type="non-terminal residue" evidence="1">
    <location>
        <position position="1"/>
    </location>
</feature>
<proteinExistence type="predicted"/>
<evidence type="ECO:0000313" key="3">
    <source>
        <dbReference type="Proteomes" id="UP000887013"/>
    </source>
</evidence>
<dbReference type="Proteomes" id="UP000887013">
    <property type="component" value="Unassembled WGS sequence"/>
</dbReference>
<dbReference type="EMBL" id="BMAW01103523">
    <property type="protein sequence ID" value="GFT09571.1"/>
    <property type="molecule type" value="Genomic_DNA"/>
</dbReference>